<proteinExistence type="predicted"/>
<protein>
    <submittedName>
        <fullName evidence="1">Uncharacterized protein</fullName>
    </submittedName>
</protein>
<dbReference type="Proteomes" id="UP000194841">
    <property type="component" value="Unassembled WGS sequence"/>
</dbReference>
<comment type="caution">
    <text evidence="1">The sequence shown here is derived from an EMBL/GenBank/DDBJ whole genome shotgun (WGS) entry which is preliminary data.</text>
</comment>
<keyword evidence="2" id="KW-1185">Reference proteome</keyword>
<dbReference type="RefSeq" id="WP_086742178.1">
    <property type="nucleotide sequence ID" value="NZ_MWPV01000001.1"/>
</dbReference>
<dbReference type="EMBL" id="MWPV01000001">
    <property type="protein sequence ID" value="OUL58799.1"/>
    <property type="molecule type" value="Genomic_DNA"/>
</dbReference>
<gene>
    <name evidence="1" type="ORF">B1199_00485</name>
</gene>
<dbReference type="Pfam" id="PF21732">
    <property type="entry name" value="DUF6864"/>
    <property type="match status" value="1"/>
</dbReference>
<accession>A0A244CU86</accession>
<name>A0A244CU86_PSEDV</name>
<dbReference type="InterPro" id="IPR049197">
    <property type="entry name" value="DUF6864"/>
</dbReference>
<reference evidence="1 2" key="1">
    <citation type="submission" date="2017-02" db="EMBL/GenBank/DDBJ databases">
        <title>Pseudoalteromonas ulvae TC14 Genome.</title>
        <authorList>
            <person name="Molmeret M."/>
        </authorList>
    </citation>
    <scope>NUCLEOTIDE SEQUENCE [LARGE SCALE GENOMIC DNA]</scope>
    <source>
        <strain evidence="1">TC14</strain>
    </source>
</reference>
<organism evidence="1 2">
    <name type="scientific">Pseudoalteromonas ulvae</name>
    <dbReference type="NCBI Taxonomy" id="107327"/>
    <lineage>
        <taxon>Bacteria</taxon>
        <taxon>Pseudomonadati</taxon>
        <taxon>Pseudomonadota</taxon>
        <taxon>Gammaproteobacteria</taxon>
        <taxon>Alteromonadales</taxon>
        <taxon>Pseudoalteromonadaceae</taxon>
        <taxon>Pseudoalteromonas</taxon>
    </lineage>
</organism>
<evidence type="ECO:0000313" key="2">
    <source>
        <dbReference type="Proteomes" id="UP000194841"/>
    </source>
</evidence>
<evidence type="ECO:0000313" key="1">
    <source>
        <dbReference type="EMBL" id="OUL58799.1"/>
    </source>
</evidence>
<sequence>MEGSLNIKSQSSDVLATGSFITFGNEESSLCLEYQNEHITIHLKFVDEEGKNSDSDRRKEFDVLGDQEARFTFYNYKTGLGAFVLQPMDLGSIGNRKLYFQYKIDDLHNSPSKLVFYTFHLGSEVNNGEN</sequence>
<dbReference type="AlphaFoldDB" id="A0A244CU86"/>